<proteinExistence type="inferred from homology"/>
<feature type="compositionally biased region" description="Polar residues" evidence="6">
    <location>
        <begin position="380"/>
        <end position="390"/>
    </location>
</feature>
<comment type="subcellular location">
    <subcellularLocation>
        <location evidence="1">Membrane</location>
        <topology evidence="1">Multi-pass membrane protein</topology>
    </subcellularLocation>
</comment>
<feature type="region of interest" description="Disordered" evidence="6">
    <location>
        <begin position="315"/>
        <end position="400"/>
    </location>
</feature>
<sequence>MAQAFYYGSSNFDEPLPWTNRRDVIWGMVITFMIMSWLCAIFRFYVRFKIVHSLGWDDLFLAGTVLAMTAGSISTCLSVHYGLGQHFLLLDPQDIPSYLLTFYISNACYNLATSFIKLALLFQFLRIFERGTIAHRAAQCLIVFTALWSVAYCFLAWFPCSPVRKIWLGDAVPGRCYGYGAPEPGPFVATYISHGAINVALDVLTLLVPLPLLRKASSTRADRLRVAGLLAMGLVVLAIAGWRLQTIVHHQAATYPTRDPTWYAPVTFVLAAVEVDIAAICASIPIFWPVISTLQWGKIFITHEIRVTREDRVAVAGGGGGASSGGGGGSSNNSHGSAGKGPGGGVRREREEEGEADRAAFLSQSSVASSSSPIGRATHNYGSSRGSVHQHQQHAGDDSTEHLFSRVLNSASRNASDVELGHGRKSVSGPSRRTHQRHHSSARWSRSSRTRSLTRAGTTKGLSSSSSSSSS</sequence>
<dbReference type="RefSeq" id="XP_046006510.1">
    <property type="nucleotide sequence ID" value="XM_046161248.1"/>
</dbReference>
<comment type="caution">
    <text evidence="9">The sequence shown here is derived from an EMBL/GenBank/DDBJ whole genome shotgun (WGS) entry which is preliminary data.</text>
</comment>
<feature type="transmembrane region" description="Helical" evidence="7">
    <location>
        <begin position="191"/>
        <end position="212"/>
    </location>
</feature>
<feature type="compositionally biased region" description="Gly residues" evidence="6">
    <location>
        <begin position="316"/>
        <end position="330"/>
    </location>
</feature>
<dbReference type="InterPro" id="IPR049326">
    <property type="entry name" value="Rhodopsin_dom_fungi"/>
</dbReference>
<dbReference type="AlphaFoldDB" id="A0A9P9BJK5"/>
<organism evidence="9 10">
    <name type="scientific">Microdochium trichocladiopsis</name>
    <dbReference type="NCBI Taxonomy" id="1682393"/>
    <lineage>
        <taxon>Eukaryota</taxon>
        <taxon>Fungi</taxon>
        <taxon>Dikarya</taxon>
        <taxon>Ascomycota</taxon>
        <taxon>Pezizomycotina</taxon>
        <taxon>Sordariomycetes</taxon>
        <taxon>Xylariomycetidae</taxon>
        <taxon>Xylariales</taxon>
        <taxon>Microdochiaceae</taxon>
        <taxon>Microdochium</taxon>
    </lineage>
</organism>
<feature type="transmembrane region" description="Helical" evidence="7">
    <location>
        <begin position="58"/>
        <end position="83"/>
    </location>
</feature>
<evidence type="ECO:0000256" key="4">
    <source>
        <dbReference type="ARBA" id="ARBA00023136"/>
    </source>
</evidence>
<dbReference type="PANTHER" id="PTHR33048:SF47">
    <property type="entry name" value="INTEGRAL MEMBRANE PROTEIN-RELATED"/>
    <property type="match status" value="1"/>
</dbReference>
<feature type="transmembrane region" description="Helical" evidence="7">
    <location>
        <begin position="137"/>
        <end position="158"/>
    </location>
</feature>
<name>A0A9P9BJK5_9PEZI</name>
<gene>
    <name evidence="9" type="ORF">B0I36DRAFT_388492</name>
</gene>
<dbReference type="PANTHER" id="PTHR33048">
    <property type="entry name" value="PTH11-LIKE INTEGRAL MEMBRANE PROTEIN (AFU_ORTHOLOGUE AFUA_5G11245)"/>
    <property type="match status" value="1"/>
</dbReference>
<keyword evidence="10" id="KW-1185">Reference proteome</keyword>
<feature type="transmembrane region" description="Helical" evidence="7">
    <location>
        <begin position="224"/>
        <end position="242"/>
    </location>
</feature>
<evidence type="ECO:0000256" key="5">
    <source>
        <dbReference type="ARBA" id="ARBA00038359"/>
    </source>
</evidence>
<evidence type="ECO:0000256" key="3">
    <source>
        <dbReference type="ARBA" id="ARBA00022989"/>
    </source>
</evidence>
<feature type="region of interest" description="Disordered" evidence="6">
    <location>
        <begin position="413"/>
        <end position="471"/>
    </location>
</feature>
<feature type="transmembrane region" description="Helical" evidence="7">
    <location>
        <begin position="262"/>
        <end position="288"/>
    </location>
</feature>
<reference evidence="9" key="1">
    <citation type="journal article" date="2021" name="Nat. Commun.">
        <title>Genetic determinants of endophytism in the Arabidopsis root mycobiome.</title>
        <authorList>
            <person name="Mesny F."/>
            <person name="Miyauchi S."/>
            <person name="Thiergart T."/>
            <person name="Pickel B."/>
            <person name="Atanasova L."/>
            <person name="Karlsson M."/>
            <person name="Huettel B."/>
            <person name="Barry K.W."/>
            <person name="Haridas S."/>
            <person name="Chen C."/>
            <person name="Bauer D."/>
            <person name="Andreopoulos W."/>
            <person name="Pangilinan J."/>
            <person name="LaButti K."/>
            <person name="Riley R."/>
            <person name="Lipzen A."/>
            <person name="Clum A."/>
            <person name="Drula E."/>
            <person name="Henrissat B."/>
            <person name="Kohler A."/>
            <person name="Grigoriev I.V."/>
            <person name="Martin F.M."/>
            <person name="Hacquard S."/>
        </authorList>
    </citation>
    <scope>NUCLEOTIDE SEQUENCE</scope>
    <source>
        <strain evidence="9">MPI-CAGE-CH-0230</strain>
    </source>
</reference>
<dbReference type="Proteomes" id="UP000756346">
    <property type="component" value="Unassembled WGS sequence"/>
</dbReference>
<protein>
    <recommendedName>
        <fullName evidence="8">Rhodopsin domain-containing protein</fullName>
    </recommendedName>
</protein>
<evidence type="ECO:0000256" key="6">
    <source>
        <dbReference type="SAM" id="MobiDB-lite"/>
    </source>
</evidence>
<evidence type="ECO:0000259" key="8">
    <source>
        <dbReference type="Pfam" id="PF20684"/>
    </source>
</evidence>
<dbReference type="EMBL" id="JAGTJQ010000011">
    <property type="protein sequence ID" value="KAH7018243.1"/>
    <property type="molecule type" value="Genomic_DNA"/>
</dbReference>
<keyword evidence="4 7" id="KW-0472">Membrane</keyword>
<feature type="transmembrane region" description="Helical" evidence="7">
    <location>
        <begin position="24"/>
        <end position="46"/>
    </location>
</feature>
<evidence type="ECO:0000256" key="1">
    <source>
        <dbReference type="ARBA" id="ARBA00004141"/>
    </source>
</evidence>
<evidence type="ECO:0000313" key="9">
    <source>
        <dbReference type="EMBL" id="KAH7018243.1"/>
    </source>
</evidence>
<dbReference type="Pfam" id="PF20684">
    <property type="entry name" value="Fung_rhodopsin"/>
    <property type="match status" value="1"/>
</dbReference>
<accession>A0A9P9BJK5</accession>
<dbReference type="GeneID" id="70190794"/>
<evidence type="ECO:0000256" key="7">
    <source>
        <dbReference type="SAM" id="Phobius"/>
    </source>
</evidence>
<comment type="similarity">
    <text evidence="5">Belongs to the SAT4 family.</text>
</comment>
<feature type="transmembrane region" description="Helical" evidence="7">
    <location>
        <begin position="103"/>
        <end position="125"/>
    </location>
</feature>
<feature type="domain" description="Rhodopsin" evidence="8">
    <location>
        <begin position="42"/>
        <end position="292"/>
    </location>
</feature>
<keyword evidence="3 7" id="KW-1133">Transmembrane helix</keyword>
<dbReference type="InterPro" id="IPR052337">
    <property type="entry name" value="SAT4-like"/>
</dbReference>
<dbReference type="OrthoDB" id="61113at2759"/>
<evidence type="ECO:0000256" key="2">
    <source>
        <dbReference type="ARBA" id="ARBA00022692"/>
    </source>
</evidence>
<keyword evidence="2 7" id="KW-0812">Transmembrane</keyword>
<feature type="compositionally biased region" description="Low complexity" evidence="6">
    <location>
        <begin position="359"/>
        <end position="372"/>
    </location>
</feature>
<evidence type="ECO:0000313" key="10">
    <source>
        <dbReference type="Proteomes" id="UP000756346"/>
    </source>
</evidence>
<feature type="compositionally biased region" description="Basic residues" evidence="6">
    <location>
        <begin position="432"/>
        <end position="449"/>
    </location>
</feature>
<dbReference type="GO" id="GO:0016020">
    <property type="term" value="C:membrane"/>
    <property type="evidence" value="ECO:0007669"/>
    <property type="project" value="UniProtKB-SubCell"/>
</dbReference>